<reference evidence="9 10" key="1">
    <citation type="journal article" date="2016" name="Nat. Commun.">
        <title>Thousands of microbial genomes shed light on interconnected biogeochemical processes in an aquifer system.</title>
        <authorList>
            <person name="Anantharaman K."/>
            <person name="Brown C.T."/>
            <person name="Hug L.A."/>
            <person name="Sharon I."/>
            <person name="Castelle C.J."/>
            <person name="Probst A.J."/>
            <person name="Thomas B.C."/>
            <person name="Singh A."/>
            <person name="Wilkins M.J."/>
            <person name="Karaoz U."/>
            <person name="Brodie E.L."/>
            <person name="Williams K.H."/>
            <person name="Hubbard S.S."/>
            <person name="Banfield J.F."/>
        </authorList>
    </citation>
    <scope>NUCLEOTIDE SEQUENCE [LARGE SCALE GENOMIC DNA]</scope>
</reference>
<gene>
    <name evidence="9" type="ORF">A3F08_03140</name>
</gene>
<dbReference type="GO" id="GO:0046872">
    <property type="term" value="F:metal ion binding"/>
    <property type="evidence" value="ECO:0007669"/>
    <property type="project" value="UniProtKB-KW"/>
</dbReference>
<dbReference type="InterPro" id="IPR041633">
    <property type="entry name" value="Polbeta"/>
</dbReference>
<dbReference type="Pfam" id="PF18765">
    <property type="entry name" value="Polbeta"/>
    <property type="match status" value="1"/>
</dbReference>
<evidence type="ECO:0000259" key="8">
    <source>
        <dbReference type="Pfam" id="PF18765"/>
    </source>
</evidence>
<evidence type="ECO:0000256" key="2">
    <source>
        <dbReference type="ARBA" id="ARBA00022679"/>
    </source>
</evidence>
<keyword evidence="4" id="KW-0479">Metal-binding</keyword>
<keyword evidence="2" id="KW-0808">Transferase</keyword>
<dbReference type="AlphaFoldDB" id="A0A1F5EFQ6"/>
<name>A0A1F5EFQ6_9BACT</name>
<dbReference type="SUPFAM" id="SSF81301">
    <property type="entry name" value="Nucleotidyltransferase"/>
    <property type="match status" value="1"/>
</dbReference>
<keyword evidence="6" id="KW-0067">ATP-binding</keyword>
<evidence type="ECO:0000256" key="7">
    <source>
        <dbReference type="ARBA" id="ARBA00022842"/>
    </source>
</evidence>
<dbReference type="InterPro" id="IPR043519">
    <property type="entry name" value="NT_sf"/>
</dbReference>
<evidence type="ECO:0000256" key="1">
    <source>
        <dbReference type="ARBA" id="ARBA00001946"/>
    </source>
</evidence>
<accession>A0A1F5EFQ6</accession>
<organism evidence="9 10">
    <name type="scientific">Candidatus Berkelbacteria bacterium RIFCSPHIGHO2_12_FULL_36_9</name>
    <dbReference type="NCBI Taxonomy" id="1797469"/>
    <lineage>
        <taxon>Bacteria</taxon>
        <taxon>Candidatus Berkelbacteria</taxon>
    </lineage>
</organism>
<dbReference type="CDD" id="cd05403">
    <property type="entry name" value="NT_KNTase_like"/>
    <property type="match status" value="1"/>
</dbReference>
<dbReference type="GO" id="GO:0016779">
    <property type="term" value="F:nucleotidyltransferase activity"/>
    <property type="evidence" value="ECO:0007669"/>
    <property type="project" value="UniProtKB-KW"/>
</dbReference>
<dbReference type="EMBL" id="MEZV01000042">
    <property type="protein sequence ID" value="OGD66213.1"/>
    <property type="molecule type" value="Genomic_DNA"/>
</dbReference>
<evidence type="ECO:0000313" key="9">
    <source>
        <dbReference type="EMBL" id="OGD66213.1"/>
    </source>
</evidence>
<dbReference type="STRING" id="1797469.A3F08_03140"/>
<evidence type="ECO:0000256" key="4">
    <source>
        <dbReference type="ARBA" id="ARBA00022723"/>
    </source>
</evidence>
<evidence type="ECO:0000313" key="10">
    <source>
        <dbReference type="Proteomes" id="UP000176451"/>
    </source>
</evidence>
<keyword evidence="7" id="KW-0460">Magnesium</keyword>
<feature type="domain" description="Polymerase beta nucleotidyltransferase" evidence="8">
    <location>
        <begin position="6"/>
        <end position="87"/>
    </location>
</feature>
<dbReference type="InterPro" id="IPR052038">
    <property type="entry name" value="Type-VII_TA_antitoxin"/>
</dbReference>
<dbReference type="PANTHER" id="PTHR33571:SF14">
    <property type="entry name" value="PROTEIN ADENYLYLTRANSFERASE MJ0435-RELATED"/>
    <property type="match status" value="1"/>
</dbReference>
<keyword evidence="3" id="KW-0548">Nucleotidyltransferase</keyword>
<dbReference type="GO" id="GO:0005524">
    <property type="term" value="F:ATP binding"/>
    <property type="evidence" value="ECO:0007669"/>
    <property type="project" value="UniProtKB-KW"/>
</dbReference>
<evidence type="ECO:0000256" key="5">
    <source>
        <dbReference type="ARBA" id="ARBA00022741"/>
    </source>
</evidence>
<dbReference type="PANTHER" id="PTHR33571">
    <property type="entry name" value="SSL8005 PROTEIN"/>
    <property type="match status" value="1"/>
</dbReference>
<dbReference type="Proteomes" id="UP000176451">
    <property type="component" value="Unassembled WGS sequence"/>
</dbReference>
<keyword evidence="5" id="KW-0547">Nucleotide-binding</keyword>
<evidence type="ECO:0000256" key="3">
    <source>
        <dbReference type="ARBA" id="ARBA00022695"/>
    </source>
</evidence>
<comment type="cofactor">
    <cofactor evidence="1">
        <name>Mg(2+)</name>
        <dbReference type="ChEBI" id="CHEBI:18420"/>
    </cofactor>
</comment>
<comment type="caution">
    <text evidence="9">The sequence shown here is derived from an EMBL/GenBank/DDBJ whole genome shotgun (WGS) entry which is preliminary data.</text>
</comment>
<sequence>MESDPNKDYIKSIYLFGSYLHGDAKKDSDIDLLYETKKTMSLFQIGGTQYRLEQVLGCKVDFVSKNSVIRQLRDKIIPGAKKIYERKS</sequence>
<dbReference type="Gene3D" id="3.30.460.10">
    <property type="entry name" value="Beta Polymerase, domain 2"/>
    <property type="match status" value="1"/>
</dbReference>
<protein>
    <recommendedName>
        <fullName evidence="8">Polymerase beta nucleotidyltransferase domain-containing protein</fullName>
    </recommendedName>
</protein>
<proteinExistence type="predicted"/>
<evidence type="ECO:0000256" key="6">
    <source>
        <dbReference type="ARBA" id="ARBA00022840"/>
    </source>
</evidence>